<proteinExistence type="predicted"/>
<reference evidence="3" key="1">
    <citation type="submission" date="2020-11" db="EMBL/GenBank/DDBJ databases">
        <title>Chlorella ohadii genome sequencing and assembly.</title>
        <authorList>
            <person name="Murik O."/>
            <person name="Treves H."/>
            <person name="Kedem I."/>
            <person name="Shotland Y."/>
            <person name="Kaplan A."/>
        </authorList>
    </citation>
    <scope>NUCLEOTIDE SEQUENCE</scope>
    <source>
        <strain evidence="3">1</strain>
    </source>
</reference>
<sequence>MGAAPSSSAAGPSRQPAYGSGSSGNLTRSRRMVALSAAAPQAPAPPAPDAAGVSVQFDNDSDPQCTVMQLFGRNDTEVLAQVTNMLTALDIAVSSANINTGSGEGPVRDIFRITGPKGGKIPPEEWPTLREQLLTALLGSTRSSKPSIFGAVAEADTSTLGSLTSAGDPDALELAASEMASAAAALVSIERSMLQVTADGGDAAVLASKQVGN</sequence>
<keyword evidence="4" id="KW-1185">Reference proteome</keyword>
<organism evidence="3 4">
    <name type="scientific">Chlorella ohadii</name>
    <dbReference type="NCBI Taxonomy" id="2649997"/>
    <lineage>
        <taxon>Eukaryota</taxon>
        <taxon>Viridiplantae</taxon>
        <taxon>Chlorophyta</taxon>
        <taxon>core chlorophytes</taxon>
        <taxon>Trebouxiophyceae</taxon>
        <taxon>Chlorellales</taxon>
        <taxon>Chlorellaceae</taxon>
        <taxon>Chlorella clade</taxon>
        <taxon>Chlorella</taxon>
    </lineage>
</organism>
<dbReference type="CDD" id="cd04873">
    <property type="entry name" value="ACT_UUR-ACR-like"/>
    <property type="match status" value="1"/>
</dbReference>
<dbReference type="Proteomes" id="UP001205105">
    <property type="component" value="Unassembled WGS sequence"/>
</dbReference>
<comment type="caution">
    <text evidence="3">The sequence shown here is derived from an EMBL/GenBank/DDBJ whole genome shotgun (WGS) entry which is preliminary data.</text>
</comment>
<feature type="compositionally biased region" description="Low complexity" evidence="1">
    <location>
        <begin position="1"/>
        <end position="13"/>
    </location>
</feature>
<evidence type="ECO:0000259" key="2">
    <source>
        <dbReference type="PROSITE" id="PS51671"/>
    </source>
</evidence>
<dbReference type="PROSITE" id="PS51671">
    <property type="entry name" value="ACT"/>
    <property type="match status" value="1"/>
</dbReference>
<feature type="domain" description="ACT" evidence="2">
    <location>
        <begin position="67"/>
        <end position="151"/>
    </location>
</feature>
<evidence type="ECO:0000313" key="3">
    <source>
        <dbReference type="EMBL" id="KAI7837097.1"/>
    </source>
</evidence>
<dbReference type="AlphaFoldDB" id="A0AAD5H2M0"/>
<gene>
    <name evidence="3" type="ORF">COHA_009095</name>
</gene>
<feature type="region of interest" description="Disordered" evidence="1">
    <location>
        <begin position="1"/>
        <end position="58"/>
    </location>
</feature>
<name>A0AAD5H2M0_9CHLO</name>
<evidence type="ECO:0000313" key="4">
    <source>
        <dbReference type="Proteomes" id="UP001205105"/>
    </source>
</evidence>
<protein>
    <recommendedName>
        <fullName evidence="2">ACT domain-containing protein</fullName>
    </recommendedName>
</protein>
<accession>A0AAD5H2M0</accession>
<evidence type="ECO:0000256" key="1">
    <source>
        <dbReference type="SAM" id="MobiDB-lite"/>
    </source>
</evidence>
<dbReference type="InterPro" id="IPR002912">
    <property type="entry name" value="ACT_dom"/>
</dbReference>
<dbReference type="EMBL" id="JADXDR010000165">
    <property type="protein sequence ID" value="KAI7837097.1"/>
    <property type="molecule type" value="Genomic_DNA"/>
</dbReference>